<keyword evidence="3" id="KW-1185">Reference proteome</keyword>
<reference evidence="2 3" key="1">
    <citation type="submission" date="2019-03" db="EMBL/GenBank/DDBJ databases">
        <title>Draft Genome Sequence of Desulfosporosinus fructosivorans Strain 63.6F, Isolated from Marine Sediment in the Baltic Sea.</title>
        <authorList>
            <person name="Hausmann B."/>
            <person name="Vandieken V."/>
            <person name="Pjevac P."/>
            <person name="Schreck K."/>
            <person name="Herbold C.W."/>
            <person name="Loy A."/>
        </authorList>
    </citation>
    <scope>NUCLEOTIDE SEQUENCE [LARGE SCALE GENOMIC DNA]</scope>
    <source>
        <strain evidence="2 3">63.6F</strain>
    </source>
</reference>
<dbReference type="Pfam" id="PF10779">
    <property type="entry name" value="XhlA"/>
    <property type="match status" value="1"/>
</dbReference>
<evidence type="ECO:0000256" key="1">
    <source>
        <dbReference type="SAM" id="Phobius"/>
    </source>
</evidence>
<organism evidence="2 3">
    <name type="scientific">Desulfosporosinus fructosivorans</name>
    <dbReference type="NCBI Taxonomy" id="2018669"/>
    <lineage>
        <taxon>Bacteria</taxon>
        <taxon>Bacillati</taxon>
        <taxon>Bacillota</taxon>
        <taxon>Clostridia</taxon>
        <taxon>Eubacteriales</taxon>
        <taxon>Desulfitobacteriaceae</taxon>
        <taxon>Desulfosporosinus</taxon>
    </lineage>
</organism>
<dbReference type="RefSeq" id="WP_135550797.1">
    <property type="nucleotide sequence ID" value="NZ_SPQQ01000010.1"/>
</dbReference>
<dbReference type="OrthoDB" id="2186744at2"/>
<keyword evidence="1" id="KW-0812">Transmembrane</keyword>
<comment type="caution">
    <text evidence="2">The sequence shown here is derived from an EMBL/GenBank/DDBJ whole genome shotgun (WGS) entry which is preliminary data.</text>
</comment>
<feature type="transmembrane region" description="Helical" evidence="1">
    <location>
        <begin position="62"/>
        <end position="82"/>
    </location>
</feature>
<protein>
    <submittedName>
        <fullName evidence="2">Hemolysin XhlA</fullName>
    </submittedName>
</protein>
<keyword evidence="1" id="KW-1133">Transmembrane helix</keyword>
<dbReference type="Proteomes" id="UP000298460">
    <property type="component" value="Unassembled WGS sequence"/>
</dbReference>
<gene>
    <name evidence="2" type="ORF">E4K67_22335</name>
</gene>
<evidence type="ECO:0000313" key="2">
    <source>
        <dbReference type="EMBL" id="TGE35859.1"/>
    </source>
</evidence>
<dbReference type="AlphaFoldDB" id="A0A4Z0R003"/>
<dbReference type="InterPro" id="IPR019715">
    <property type="entry name" value="Haemolysin_XhlA"/>
</dbReference>
<dbReference type="EMBL" id="SPQQ01000010">
    <property type="protein sequence ID" value="TGE35859.1"/>
    <property type="molecule type" value="Genomic_DNA"/>
</dbReference>
<evidence type="ECO:0000313" key="3">
    <source>
        <dbReference type="Proteomes" id="UP000298460"/>
    </source>
</evidence>
<sequence>MADPQEVLIDIRERLVRVETKLDNQNDLRDRTCNVEEKATETEARSKSNTHRIDKLEAANTWLWRTVAGSMIVAAVGAVVVFK</sequence>
<name>A0A4Z0R003_9FIRM</name>
<accession>A0A4Z0R003</accession>
<proteinExistence type="predicted"/>
<keyword evidence="1" id="KW-0472">Membrane</keyword>